<proteinExistence type="predicted"/>
<dbReference type="AlphaFoldDB" id="A0A9W9G852"/>
<dbReference type="Proteomes" id="UP001149165">
    <property type="component" value="Unassembled WGS sequence"/>
</dbReference>
<evidence type="ECO:0000256" key="1">
    <source>
        <dbReference type="SAM" id="MobiDB-lite"/>
    </source>
</evidence>
<protein>
    <submittedName>
        <fullName evidence="2">Uncharacterized protein</fullName>
    </submittedName>
</protein>
<reference evidence="2" key="1">
    <citation type="submission" date="2022-11" db="EMBL/GenBank/DDBJ databases">
        <authorList>
            <person name="Petersen C."/>
        </authorList>
    </citation>
    <scope>NUCLEOTIDE SEQUENCE</scope>
    <source>
        <strain evidence="2">IBT 30069</strain>
    </source>
</reference>
<keyword evidence="3" id="KW-1185">Reference proteome</keyword>
<feature type="region of interest" description="Disordered" evidence="1">
    <location>
        <begin position="15"/>
        <end position="40"/>
    </location>
</feature>
<accession>A0A9W9G852</accession>
<sequence>MRETMCFDESAVRYDAESASGRKSNHGLSASTEMDPNDPRFDQLRATISAELDSVIEDLRGEIKSLKETQKA</sequence>
<reference evidence="2" key="2">
    <citation type="journal article" date="2023" name="IMA Fungus">
        <title>Comparative genomic study of the Penicillium genus elucidates a diverse pangenome and 15 lateral gene transfer events.</title>
        <authorList>
            <person name="Petersen C."/>
            <person name="Sorensen T."/>
            <person name="Nielsen M.R."/>
            <person name="Sondergaard T.E."/>
            <person name="Sorensen J.L."/>
            <person name="Fitzpatrick D.A."/>
            <person name="Frisvad J.C."/>
            <person name="Nielsen K.L."/>
        </authorList>
    </citation>
    <scope>NUCLEOTIDE SEQUENCE</scope>
    <source>
        <strain evidence="2">IBT 30069</strain>
    </source>
</reference>
<evidence type="ECO:0000313" key="2">
    <source>
        <dbReference type="EMBL" id="KAJ5113934.1"/>
    </source>
</evidence>
<evidence type="ECO:0000313" key="3">
    <source>
        <dbReference type="Proteomes" id="UP001149165"/>
    </source>
</evidence>
<dbReference type="EMBL" id="JAPQKH010000002">
    <property type="protein sequence ID" value="KAJ5113934.1"/>
    <property type="molecule type" value="Genomic_DNA"/>
</dbReference>
<name>A0A9W9G852_9EURO</name>
<organism evidence="2 3">
    <name type="scientific">Penicillium angulare</name>
    <dbReference type="NCBI Taxonomy" id="116970"/>
    <lineage>
        <taxon>Eukaryota</taxon>
        <taxon>Fungi</taxon>
        <taxon>Dikarya</taxon>
        <taxon>Ascomycota</taxon>
        <taxon>Pezizomycotina</taxon>
        <taxon>Eurotiomycetes</taxon>
        <taxon>Eurotiomycetidae</taxon>
        <taxon>Eurotiales</taxon>
        <taxon>Aspergillaceae</taxon>
        <taxon>Penicillium</taxon>
    </lineage>
</organism>
<comment type="caution">
    <text evidence="2">The sequence shown here is derived from an EMBL/GenBank/DDBJ whole genome shotgun (WGS) entry which is preliminary data.</text>
</comment>
<gene>
    <name evidence="2" type="ORF">N7456_002468</name>
</gene>